<dbReference type="EMBL" id="CP010519">
    <property type="protein sequence ID" value="AJE82606.1"/>
    <property type="molecule type" value="Genomic_DNA"/>
</dbReference>
<accession>A0A0B5EV84</accession>
<keyword evidence="3" id="KW-1185">Reference proteome</keyword>
<organism evidence="2 3">
    <name type="scientific">Streptomyces albus (strain ATCC 21838 / DSM 41398 / FERM P-419 / JCM 4703 / NBRC 107858)</name>
    <dbReference type="NCBI Taxonomy" id="1081613"/>
    <lineage>
        <taxon>Bacteria</taxon>
        <taxon>Bacillati</taxon>
        <taxon>Actinomycetota</taxon>
        <taxon>Actinomycetes</taxon>
        <taxon>Kitasatosporales</taxon>
        <taxon>Streptomycetaceae</taxon>
        <taxon>Streptomyces</taxon>
    </lineage>
</organism>
<sequence length="42" mass="4369">MRGATRTRWVASPQMHAIRAHGPSAAAGELRSGVSGRTGIPL</sequence>
<evidence type="ECO:0000313" key="3">
    <source>
        <dbReference type="Proteomes" id="UP000031523"/>
    </source>
</evidence>
<gene>
    <name evidence="2" type="ORF">SLNWT_2230</name>
</gene>
<name>A0A0B5EV84_STRA4</name>
<dbReference type="KEGG" id="sals:SLNWT_2230"/>
<dbReference type="AlphaFoldDB" id="A0A0B5EV84"/>
<evidence type="ECO:0000256" key="1">
    <source>
        <dbReference type="SAM" id="MobiDB-lite"/>
    </source>
</evidence>
<reference evidence="2 3" key="1">
    <citation type="submission" date="2015-01" db="EMBL/GenBank/DDBJ databases">
        <title>Enhanced salinomycin production by adjusting the supply of polyketide extender units in Streptomyce albus DSM 41398.</title>
        <authorList>
            <person name="Lu C."/>
        </authorList>
    </citation>
    <scope>NUCLEOTIDE SEQUENCE [LARGE SCALE GENOMIC DNA]</scope>
    <source>
        <strain evidence="3">ATCC 21838 / DSM 41398 / FERM P-419 / JCM 4703 / NBRC 107858</strain>
    </source>
</reference>
<feature type="region of interest" description="Disordered" evidence="1">
    <location>
        <begin position="21"/>
        <end position="42"/>
    </location>
</feature>
<protein>
    <submittedName>
        <fullName evidence="2">Uncharacterized protein</fullName>
    </submittedName>
</protein>
<proteinExistence type="predicted"/>
<dbReference type="Proteomes" id="UP000031523">
    <property type="component" value="Chromosome"/>
</dbReference>
<evidence type="ECO:0000313" key="2">
    <source>
        <dbReference type="EMBL" id="AJE82606.1"/>
    </source>
</evidence>